<protein>
    <submittedName>
        <fullName evidence="3">8-oxo-dGTP diphosphatase</fullName>
    </submittedName>
</protein>
<dbReference type="Gene3D" id="3.90.79.10">
    <property type="entry name" value="Nucleoside Triphosphate Pyrophosphohydrolase"/>
    <property type="match status" value="1"/>
</dbReference>
<name>A0A0S4QES3_9ACTN</name>
<dbReference type="AlphaFoldDB" id="A0A0S4QES3"/>
<reference evidence="4" key="1">
    <citation type="submission" date="2015-11" db="EMBL/GenBank/DDBJ databases">
        <authorList>
            <person name="Varghese N."/>
        </authorList>
    </citation>
    <scope>NUCLEOTIDE SEQUENCE [LARGE SCALE GENOMIC DNA]</scope>
    <source>
        <strain evidence="4">DSM 45899</strain>
    </source>
</reference>
<evidence type="ECO:0000313" key="3">
    <source>
        <dbReference type="EMBL" id="CUU53955.1"/>
    </source>
</evidence>
<organism evidence="3 4">
    <name type="scientific">Parafrankia irregularis</name>
    <dbReference type="NCBI Taxonomy" id="795642"/>
    <lineage>
        <taxon>Bacteria</taxon>
        <taxon>Bacillati</taxon>
        <taxon>Actinomycetota</taxon>
        <taxon>Actinomycetes</taxon>
        <taxon>Frankiales</taxon>
        <taxon>Frankiaceae</taxon>
        <taxon>Parafrankia</taxon>
    </lineage>
</organism>
<dbReference type="PANTHER" id="PTHR43736:SF4">
    <property type="entry name" value="SLR1690 PROTEIN"/>
    <property type="match status" value="1"/>
</dbReference>
<dbReference type="SUPFAM" id="SSF46785">
    <property type="entry name" value="Winged helix' DNA-binding domain"/>
    <property type="match status" value="1"/>
</dbReference>
<dbReference type="InterPro" id="IPR036388">
    <property type="entry name" value="WH-like_DNA-bd_sf"/>
</dbReference>
<dbReference type="GO" id="GO:0016787">
    <property type="term" value="F:hydrolase activity"/>
    <property type="evidence" value="ECO:0007669"/>
    <property type="project" value="UniProtKB-KW"/>
</dbReference>
<dbReference type="InterPro" id="IPR015797">
    <property type="entry name" value="NUDIX_hydrolase-like_dom_sf"/>
</dbReference>
<dbReference type="PANTHER" id="PTHR43736">
    <property type="entry name" value="ADP-RIBOSE PYROPHOSPHATASE"/>
    <property type="match status" value="1"/>
</dbReference>
<dbReference type="Gene3D" id="1.10.10.10">
    <property type="entry name" value="Winged helix-like DNA-binding domain superfamily/Winged helix DNA-binding domain"/>
    <property type="match status" value="1"/>
</dbReference>
<dbReference type="InterPro" id="IPR054105">
    <property type="entry name" value="WHD_NrtR"/>
</dbReference>
<dbReference type="CDD" id="cd18873">
    <property type="entry name" value="NUDIX_NadM_like"/>
    <property type="match status" value="1"/>
</dbReference>
<feature type="domain" description="Nudix hydrolase" evidence="2">
    <location>
        <begin position="25"/>
        <end position="173"/>
    </location>
</feature>
<dbReference type="Pfam" id="PF00293">
    <property type="entry name" value="NUDIX"/>
    <property type="match status" value="1"/>
</dbReference>
<evidence type="ECO:0000256" key="1">
    <source>
        <dbReference type="ARBA" id="ARBA00022801"/>
    </source>
</evidence>
<keyword evidence="4" id="KW-1185">Reference proteome</keyword>
<dbReference type="PROSITE" id="PS00893">
    <property type="entry name" value="NUDIX_BOX"/>
    <property type="match status" value="1"/>
</dbReference>
<evidence type="ECO:0000259" key="2">
    <source>
        <dbReference type="PROSITE" id="PS51462"/>
    </source>
</evidence>
<dbReference type="Pfam" id="PF21906">
    <property type="entry name" value="WHD_NrtR"/>
    <property type="match status" value="1"/>
</dbReference>
<dbReference type="EMBL" id="FAOZ01000001">
    <property type="protein sequence ID" value="CUU53955.1"/>
    <property type="molecule type" value="Genomic_DNA"/>
</dbReference>
<evidence type="ECO:0000313" key="4">
    <source>
        <dbReference type="Proteomes" id="UP000198802"/>
    </source>
</evidence>
<keyword evidence="1" id="KW-0378">Hydrolase</keyword>
<dbReference type="Proteomes" id="UP000198802">
    <property type="component" value="Unassembled WGS sequence"/>
</dbReference>
<dbReference type="SUPFAM" id="SSF55811">
    <property type="entry name" value="Nudix"/>
    <property type="match status" value="1"/>
</dbReference>
<gene>
    <name evidence="3" type="ORF">Ga0074812_101456</name>
</gene>
<dbReference type="InterPro" id="IPR000086">
    <property type="entry name" value="NUDIX_hydrolase_dom"/>
</dbReference>
<dbReference type="InterPro" id="IPR036390">
    <property type="entry name" value="WH_DNA-bd_sf"/>
</dbReference>
<accession>A0A0S4QES3</accession>
<proteinExistence type="predicted"/>
<sequence length="306" mass="31924">MTEDRRGTPCSPPAGNQLTVDGYAPYGVTADLVILTIRADQLCVLLVRRALEPFAGALALPGGFVRPDETLGAAARRELAEETGLRLDEPAPAERGFAQAERGAGTARATSAPAVVGVGSAGWPGAHLEQLAAYGAVDRDPRARVVTIAFLALAPDLPEPRSGTDAAAAEFVPVAAVAGAERVTRGGVGEGGVGEGEVDGAGLAFDHGAILADGLERARSKLEYTTLATAFCPVEFTVAELRRVYEIVWGAPLDPRNFHRKVTGTRGFLEPVGRSTTRDGGRPAALYRRGPAEVLYPAIRRPPAGD</sequence>
<dbReference type="InterPro" id="IPR020084">
    <property type="entry name" value="NUDIX_hydrolase_CS"/>
</dbReference>
<dbReference type="PROSITE" id="PS51462">
    <property type="entry name" value="NUDIX"/>
    <property type="match status" value="1"/>
</dbReference>